<evidence type="ECO:0000259" key="19">
    <source>
        <dbReference type="Pfam" id="PF21436"/>
    </source>
</evidence>
<evidence type="ECO:0000256" key="5">
    <source>
        <dbReference type="ARBA" id="ARBA00010810"/>
    </source>
</evidence>
<keyword evidence="11" id="KW-0460">Magnesium</keyword>
<dbReference type="Proteomes" id="UP000193719">
    <property type="component" value="Unassembled WGS sequence"/>
</dbReference>
<feature type="domain" description="STT3/PglB/AglB core" evidence="19">
    <location>
        <begin position="571"/>
        <end position="629"/>
    </location>
</feature>
<evidence type="ECO:0000256" key="11">
    <source>
        <dbReference type="ARBA" id="ARBA00022842"/>
    </source>
</evidence>
<comment type="cofactor">
    <cofactor evidence="1">
        <name>Mn(2+)</name>
        <dbReference type="ChEBI" id="CHEBI:29035"/>
    </cofactor>
</comment>
<comment type="subcellular location">
    <subcellularLocation>
        <location evidence="3">Endomembrane system</location>
        <topology evidence="3">Multi-pass membrane protein</topology>
    </subcellularLocation>
</comment>
<dbReference type="OrthoDB" id="10261066at2759"/>
<feature type="transmembrane region" description="Helical" evidence="17">
    <location>
        <begin position="386"/>
        <end position="404"/>
    </location>
</feature>
<organism evidence="20 21">
    <name type="scientific">Piromyces finnis</name>
    <dbReference type="NCBI Taxonomy" id="1754191"/>
    <lineage>
        <taxon>Eukaryota</taxon>
        <taxon>Fungi</taxon>
        <taxon>Fungi incertae sedis</taxon>
        <taxon>Chytridiomycota</taxon>
        <taxon>Chytridiomycota incertae sedis</taxon>
        <taxon>Neocallimastigomycetes</taxon>
        <taxon>Neocallimastigales</taxon>
        <taxon>Neocallimastigaceae</taxon>
        <taxon>Piromyces</taxon>
    </lineage>
</organism>
<keyword evidence="12 17" id="KW-1133">Transmembrane helix</keyword>
<name>A0A1Y1VNE7_9FUNG</name>
<accession>A0A1Y1VNE7</accession>
<feature type="region of interest" description="Disordered" evidence="16">
    <location>
        <begin position="448"/>
        <end position="498"/>
    </location>
</feature>
<feature type="transmembrane region" description="Helical" evidence="17">
    <location>
        <begin position="83"/>
        <end position="103"/>
    </location>
</feature>
<evidence type="ECO:0000256" key="2">
    <source>
        <dbReference type="ARBA" id="ARBA00001946"/>
    </source>
</evidence>
<dbReference type="Pfam" id="PF21436">
    <property type="entry name" value="STT3-PglB_core"/>
    <property type="match status" value="1"/>
</dbReference>
<dbReference type="GO" id="GO:0008250">
    <property type="term" value="C:oligosaccharyltransferase complex"/>
    <property type="evidence" value="ECO:0007669"/>
    <property type="project" value="EnsemblFungi"/>
</dbReference>
<feature type="transmembrane region" description="Helical" evidence="17">
    <location>
        <begin position="502"/>
        <end position="523"/>
    </location>
</feature>
<evidence type="ECO:0000256" key="17">
    <source>
        <dbReference type="SAM" id="Phobius"/>
    </source>
</evidence>
<evidence type="ECO:0000256" key="14">
    <source>
        <dbReference type="ARBA" id="ARBA00023211"/>
    </source>
</evidence>
<dbReference type="EC" id="2.4.99.18" evidence="6"/>
<evidence type="ECO:0000256" key="12">
    <source>
        <dbReference type="ARBA" id="ARBA00022989"/>
    </source>
</evidence>
<keyword evidence="7" id="KW-0328">Glycosyltransferase</keyword>
<comment type="caution">
    <text evidence="20">The sequence shown here is derived from an EMBL/GenBank/DDBJ whole genome shotgun (WGS) entry which is preliminary data.</text>
</comment>
<gene>
    <name evidence="20" type="ORF">BCR36DRAFT_342575</name>
</gene>
<evidence type="ECO:0000256" key="13">
    <source>
        <dbReference type="ARBA" id="ARBA00023136"/>
    </source>
</evidence>
<dbReference type="GO" id="GO:0018279">
    <property type="term" value="P:protein N-linked glycosylation via asparagine"/>
    <property type="evidence" value="ECO:0007669"/>
    <property type="project" value="TreeGrafter"/>
</dbReference>
<dbReference type="GO" id="GO:0043687">
    <property type="term" value="P:post-translational protein modification"/>
    <property type="evidence" value="ECO:0007669"/>
    <property type="project" value="TreeGrafter"/>
</dbReference>
<evidence type="ECO:0000256" key="16">
    <source>
        <dbReference type="SAM" id="MobiDB-lite"/>
    </source>
</evidence>
<dbReference type="PANTHER" id="PTHR13872">
    <property type="entry name" value="DOLICHYL-DIPHOSPHOOLIGOSACCHARIDE--PROTEIN GLYCOSYLTRANSFERASE SUBUNIT"/>
    <property type="match status" value="1"/>
</dbReference>
<reference evidence="20 21" key="1">
    <citation type="submission" date="2016-08" db="EMBL/GenBank/DDBJ databases">
        <title>Genomes of anaerobic fungi encode conserved fungal cellulosomes for biomass hydrolysis.</title>
        <authorList>
            <consortium name="DOE Joint Genome Institute"/>
            <person name="Haitjema C.H."/>
            <person name="Gilmore S.P."/>
            <person name="Henske J.K."/>
            <person name="Solomon K.V."/>
            <person name="De Groot R."/>
            <person name="Kuo A."/>
            <person name="Mondo S.J."/>
            <person name="Salamov A.A."/>
            <person name="Labutti K."/>
            <person name="Zhao Z."/>
            <person name="Chiniquy J."/>
            <person name="Barry K."/>
            <person name="Brewer H.M."/>
            <person name="Purvine S.O."/>
            <person name="Wright A.T."/>
            <person name="Boxma B."/>
            <person name="Van Alen T."/>
            <person name="Hackstein J.H."/>
            <person name="Baker S.E."/>
            <person name="Grigoriev I.V."/>
            <person name="O'Malley M.A."/>
        </authorList>
    </citation>
    <scope>NUCLEOTIDE SEQUENCE [LARGE SCALE GENOMIC DNA]</scope>
    <source>
        <strain evidence="21">finn</strain>
    </source>
</reference>
<dbReference type="UniPathway" id="UPA00378"/>
<proteinExistence type="inferred from homology"/>
<feature type="domain" description="Oligosaccharyl transferase STT3 N-terminal" evidence="18">
    <location>
        <begin position="18"/>
        <end position="417"/>
    </location>
</feature>
<keyword evidence="21" id="KW-1185">Reference proteome</keyword>
<feature type="compositionally biased region" description="Polar residues" evidence="16">
    <location>
        <begin position="451"/>
        <end position="479"/>
    </location>
</feature>
<comment type="pathway">
    <text evidence="4">Protein modification; protein glycosylation.</text>
</comment>
<dbReference type="PANTHER" id="PTHR13872:SF1">
    <property type="entry name" value="DOLICHYL-DIPHOSPHOOLIGOSACCHARIDE--PROTEIN GLYCOSYLTRANSFERASE SUBUNIT STT3B"/>
    <property type="match status" value="1"/>
</dbReference>
<comment type="catalytic activity">
    <reaction evidence="15">
        <text>a di-trans,poly-cis-dolichyl diphosphooligosaccharide + L-asparaginyl-[protein] = N(4)-(oligosaccharide-(1-&gt;4)-N-acetyl-beta-D-glucosaminyl-(1-&gt;4)-N-acetyl-beta-D-glucosaminyl)-L-asparaginyl-[protein] + a di-trans,poly-cis-dolichyl diphosphate + H(+)</text>
        <dbReference type="Rhea" id="RHEA:22980"/>
        <dbReference type="Rhea" id="RHEA-COMP:12804"/>
        <dbReference type="Rhea" id="RHEA-COMP:12805"/>
        <dbReference type="Rhea" id="RHEA-COMP:19506"/>
        <dbReference type="Rhea" id="RHEA-COMP:19509"/>
        <dbReference type="ChEBI" id="CHEBI:15378"/>
        <dbReference type="ChEBI" id="CHEBI:50347"/>
        <dbReference type="ChEBI" id="CHEBI:57497"/>
        <dbReference type="ChEBI" id="CHEBI:57570"/>
        <dbReference type="ChEBI" id="CHEBI:132529"/>
        <dbReference type="EC" id="2.4.99.18"/>
    </reaction>
</comment>
<evidence type="ECO:0000313" key="21">
    <source>
        <dbReference type="Proteomes" id="UP000193719"/>
    </source>
</evidence>
<feature type="transmembrane region" description="Helical" evidence="17">
    <location>
        <begin position="236"/>
        <end position="256"/>
    </location>
</feature>
<keyword evidence="14" id="KW-0464">Manganese</keyword>
<feature type="transmembrane region" description="Helical" evidence="17">
    <location>
        <begin position="17"/>
        <end position="36"/>
    </location>
</feature>
<evidence type="ECO:0000256" key="1">
    <source>
        <dbReference type="ARBA" id="ARBA00001936"/>
    </source>
</evidence>
<feature type="transmembrane region" description="Helical" evidence="17">
    <location>
        <begin position="209"/>
        <end position="229"/>
    </location>
</feature>
<dbReference type="InterPro" id="IPR048999">
    <property type="entry name" value="STT3-PglB_core"/>
</dbReference>
<sequence>MAVSAVNLQSLKKSKDLLCIVILALIAILAFISRLLSVVRFESVIHEFDPWFNYRATQYLVNEGFYKFLTWFDQVSWYPLGRVVGGTLYPGIMITSGIIYKVLHFFNFNIDIRHICVFLGPVFAGLTSIATYLLTSEVCTKSAGLFAAAFVAIAPGYISRSVAGSYDNEAISIFLLMITFYFWVKSVKTGSSFLAACTALFYFYMVSAWGGYIFIINLIPLHVFVLLLMGRYSKRLYVAYSTFYVLGTIGSMQIPFVGFQPATTAEHMAALGTFGLLQIVAFASFCRDQLPSESFKTLLKRALIVIFIIGITGFIVLQRLHIIDPWTGRLYSLFDTGYAKKHIPIIASVSEHQPTAWPSFFFDLHILVPMFPVGVYFAFKKLTDENVFIILYSFTAAYFAGVMVRLMLTLTPIVCVTAGICMSYLFDNFLGYKKSKATVVKVEETEEVLSGNESTPESPVSPKINSPKINSPKMTNSPKIHNKLKKSEHNSQKQDNSESPSITFEIKLIVTLSLLLVFCMYVWHCTWVTSNAYSSPSIVLASRNRDGSQHIIDDFREAYYWLRQNSAEDAKIMSWWDYGYQLAGMTNRTTLVDNNTWNNTHIATVGRMLASNEENAYELLRKHDVDYALVMFGGAIGYSGDDINKFLWMIRISENVYPEQVKEENFYNSRGEYRVDDSVSPTLRDSIMFKMSFYRFKDLYPNNQAFDRVRGTTVYSKPIQLTIMDEVYSSENLLVRIYKIKKPDNIGRSLQSAAVFNSGRRRKRNRKSRKYKQQKIDD</sequence>
<keyword evidence="10" id="KW-0479">Metal-binding</keyword>
<evidence type="ECO:0000313" key="20">
    <source>
        <dbReference type="EMBL" id="ORX60151.1"/>
    </source>
</evidence>
<keyword evidence="8 20" id="KW-0808">Transferase</keyword>
<evidence type="ECO:0000259" key="18">
    <source>
        <dbReference type="Pfam" id="PF02516"/>
    </source>
</evidence>
<feature type="transmembrane region" description="Helical" evidence="17">
    <location>
        <begin position="170"/>
        <end position="203"/>
    </location>
</feature>
<dbReference type="AlphaFoldDB" id="A0A1Y1VNE7"/>
<feature type="compositionally biased region" description="Basic and acidic residues" evidence="16">
    <location>
        <begin position="485"/>
        <end position="496"/>
    </location>
</feature>
<evidence type="ECO:0000256" key="15">
    <source>
        <dbReference type="ARBA" id="ARBA00048829"/>
    </source>
</evidence>
<feature type="transmembrane region" description="Helical" evidence="17">
    <location>
        <begin position="298"/>
        <end position="317"/>
    </location>
</feature>
<dbReference type="InterPro" id="IPR048307">
    <property type="entry name" value="STT3_N"/>
</dbReference>
<protein>
    <recommendedName>
        <fullName evidence="6">dolichyl-diphosphooligosaccharide--protein glycotransferase</fullName>
        <ecNumber evidence="6">2.4.99.18</ecNumber>
    </recommendedName>
</protein>
<comment type="similarity">
    <text evidence="5">Belongs to the STT3 family.</text>
</comment>
<evidence type="ECO:0000256" key="9">
    <source>
        <dbReference type="ARBA" id="ARBA00022692"/>
    </source>
</evidence>
<evidence type="ECO:0000256" key="10">
    <source>
        <dbReference type="ARBA" id="ARBA00022723"/>
    </source>
</evidence>
<dbReference type="STRING" id="1754191.A0A1Y1VNE7"/>
<dbReference type="Pfam" id="PF02516">
    <property type="entry name" value="STT3"/>
    <property type="match status" value="1"/>
</dbReference>
<keyword evidence="9 17" id="KW-0812">Transmembrane</keyword>
<dbReference type="GO" id="GO:0004579">
    <property type="term" value="F:dolichyl-diphosphooligosaccharide-protein glycotransferase activity"/>
    <property type="evidence" value="ECO:0007669"/>
    <property type="project" value="UniProtKB-EC"/>
</dbReference>
<feature type="transmembrane region" description="Helical" evidence="17">
    <location>
        <begin position="268"/>
        <end position="286"/>
    </location>
</feature>
<evidence type="ECO:0000256" key="8">
    <source>
        <dbReference type="ARBA" id="ARBA00022679"/>
    </source>
</evidence>
<dbReference type="Gene3D" id="3.40.50.12610">
    <property type="match status" value="1"/>
</dbReference>
<feature type="transmembrane region" description="Helical" evidence="17">
    <location>
        <begin position="140"/>
        <end position="158"/>
    </location>
</feature>
<dbReference type="InterPro" id="IPR003674">
    <property type="entry name" value="Oligo_trans_STT3"/>
</dbReference>
<feature type="transmembrane region" description="Helical" evidence="17">
    <location>
        <begin position="115"/>
        <end position="134"/>
    </location>
</feature>
<comment type="cofactor">
    <cofactor evidence="2">
        <name>Mg(2+)</name>
        <dbReference type="ChEBI" id="CHEBI:18420"/>
    </cofactor>
</comment>
<feature type="transmembrane region" description="Helical" evidence="17">
    <location>
        <begin position="360"/>
        <end position="379"/>
    </location>
</feature>
<dbReference type="GO" id="GO:0046872">
    <property type="term" value="F:metal ion binding"/>
    <property type="evidence" value="ECO:0007669"/>
    <property type="project" value="UniProtKB-KW"/>
</dbReference>
<evidence type="ECO:0000256" key="7">
    <source>
        <dbReference type="ARBA" id="ARBA00022676"/>
    </source>
</evidence>
<evidence type="ECO:0000256" key="3">
    <source>
        <dbReference type="ARBA" id="ARBA00004127"/>
    </source>
</evidence>
<feature type="compositionally biased region" description="Basic residues" evidence="16">
    <location>
        <begin position="759"/>
        <end position="778"/>
    </location>
</feature>
<feature type="transmembrane region" description="Helical" evidence="17">
    <location>
        <begin position="410"/>
        <end position="426"/>
    </location>
</feature>
<evidence type="ECO:0000256" key="4">
    <source>
        <dbReference type="ARBA" id="ARBA00004922"/>
    </source>
</evidence>
<feature type="region of interest" description="Disordered" evidence="16">
    <location>
        <begin position="757"/>
        <end position="778"/>
    </location>
</feature>
<keyword evidence="13 17" id="KW-0472">Membrane</keyword>
<evidence type="ECO:0000256" key="6">
    <source>
        <dbReference type="ARBA" id="ARBA00012605"/>
    </source>
</evidence>
<dbReference type="EMBL" id="MCFH01000002">
    <property type="protein sequence ID" value="ORX60151.1"/>
    <property type="molecule type" value="Genomic_DNA"/>
</dbReference>
<reference evidence="20 21" key="2">
    <citation type="submission" date="2016-08" db="EMBL/GenBank/DDBJ databases">
        <title>Pervasive Adenine N6-methylation of Active Genes in Fungi.</title>
        <authorList>
            <consortium name="DOE Joint Genome Institute"/>
            <person name="Mondo S.J."/>
            <person name="Dannebaum R.O."/>
            <person name="Kuo R.C."/>
            <person name="Labutti K."/>
            <person name="Haridas S."/>
            <person name="Kuo A."/>
            <person name="Salamov A."/>
            <person name="Ahrendt S.R."/>
            <person name="Lipzen A."/>
            <person name="Sullivan W."/>
            <person name="Andreopoulos W.B."/>
            <person name="Clum A."/>
            <person name="Lindquist E."/>
            <person name="Daum C."/>
            <person name="Ramamoorthy G.K."/>
            <person name="Gryganskyi A."/>
            <person name="Culley D."/>
            <person name="Magnuson J.K."/>
            <person name="James T.Y."/>
            <person name="O'Malley M.A."/>
            <person name="Stajich J.E."/>
            <person name="Spatafora J.W."/>
            <person name="Visel A."/>
            <person name="Grigoriev I.V."/>
        </authorList>
    </citation>
    <scope>NUCLEOTIDE SEQUENCE [LARGE SCALE GENOMIC DNA]</scope>
    <source>
        <strain evidence="21">finn</strain>
    </source>
</reference>